<feature type="region of interest" description="Disordered" evidence="1">
    <location>
        <begin position="90"/>
        <end position="133"/>
    </location>
</feature>
<sequence length="133" mass="15348">MDCDDFIKVDDQRGSRETSAGPFRTLQNPFFSHYAALRGNVFWVLLLRRTRHDTPRPWANQQKATFTLHPFSPLFAITVVVLFRDYHWSSGIQGGGSNTPRARRAPVVKKGRDEERKTSPKNTEKKKCLYKPV</sequence>
<dbReference type="AlphaFoldDB" id="A0AAJ0B2T9"/>
<dbReference type="GeneID" id="85450485"/>
<protein>
    <submittedName>
        <fullName evidence="2">Uncharacterized protein</fullName>
    </submittedName>
</protein>
<gene>
    <name evidence="2" type="ORF">BDP55DRAFT_20380</name>
</gene>
<dbReference type="Proteomes" id="UP001224890">
    <property type="component" value="Unassembled WGS sequence"/>
</dbReference>
<evidence type="ECO:0000256" key="1">
    <source>
        <dbReference type="SAM" id="MobiDB-lite"/>
    </source>
</evidence>
<evidence type="ECO:0000313" key="2">
    <source>
        <dbReference type="EMBL" id="KAK1701425.1"/>
    </source>
</evidence>
<reference evidence="2" key="1">
    <citation type="submission" date="2021-06" db="EMBL/GenBank/DDBJ databases">
        <title>Comparative genomics, transcriptomics and evolutionary studies reveal genomic signatures of adaptation to plant cell wall in hemibiotrophic fungi.</title>
        <authorList>
            <consortium name="DOE Joint Genome Institute"/>
            <person name="Baroncelli R."/>
            <person name="Diaz J.F."/>
            <person name="Benocci T."/>
            <person name="Peng M."/>
            <person name="Battaglia E."/>
            <person name="Haridas S."/>
            <person name="Andreopoulos W."/>
            <person name="Labutti K."/>
            <person name="Pangilinan J."/>
            <person name="Floch G.L."/>
            <person name="Makela M.R."/>
            <person name="Henrissat B."/>
            <person name="Grigoriev I.V."/>
            <person name="Crouch J.A."/>
            <person name="De Vries R.P."/>
            <person name="Sukno S.A."/>
            <person name="Thon M.R."/>
        </authorList>
    </citation>
    <scope>NUCLEOTIDE SEQUENCE</scope>
    <source>
        <strain evidence="2">CBS 193.32</strain>
    </source>
</reference>
<dbReference type="RefSeq" id="XP_060437180.1">
    <property type="nucleotide sequence ID" value="XM_060565959.1"/>
</dbReference>
<keyword evidence="3" id="KW-1185">Reference proteome</keyword>
<comment type="caution">
    <text evidence="2">The sequence shown here is derived from an EMBL/GenBank/DDBJ whole genome shotgun (WGS) entry which is preliminary data.</text>
</comment>
<organism evidence="2 3">
    <name type="scientific">Colletotrichum godetiae</name>
    <dbReference type="NCBI Taxonomy" id="1209918"/>
    <lineage>
        <taxon>Eukaryota</taxon>
        <taxon>Fungi</taxon>
        <taxon>Dikarya</taxon>
        <taxon>Ascomycota</taxon>
        <taxon>Pezizomycotina</taxon>
        <taxon>Sordariomycetes</taxon>
        <taxon>Hypocreomycetidae</taxon>
        <taxon>Glomerellales</taxon>
        <taxon>Glomerellaceae</taxon>
        <taxon>Colletotrichum</taxon>
        <taxon>Colletotrichum acutatum species complex</taxon>
    </lineage>
</organism>
<proteinExistence type="predicted"/>
<dbReference type="EMBL" id="JAHMHR010000001">
    <property type="protein sequence ID" value="KAK1701425.1"/>
    <property type="molecule type" value="Genomic_DNA"/>
</dbReference>
<feature type="compositionally biased region" description="Basic and acidic residues" evidence="1">
    <location>
        <begin position="110"/>
        <end position="127"/>
    </location>
</feature>
<accession>A0AAJ0B2T9</accession>
<name>A0AAJ0B2T9_9PEZI</name>
<evidence type="ECO:0000313" key="3">
    <source>
        <dbReference type="Proteomes" id="UP001224890"/>
    </source>
</evidence>